<dbReference type="AlphaFoldDB" id="A0A0W0RIJ5"/>
<dbReference type="STRING" id="447.Lboz_2454"/>
<gene>
    <name evidence="2" type="ORF">Lboz_2454</name>
</gene>
<dbReference type="PATRIC" id="fig|447.4.peg.2607"/>
<comment type="caution">
    <text evidence="2">The sequence shown here is derived from an EMBL/GenBank/DDBJ whole genome shotgun (WGS) entry which is preliminary data.</text>
</comment>
<keyword evidence="1" id="KW-0238">DNA-binding</keyword>
<dbReference type="GO" id="GO:0003700">
    <property type="term" value="F:DNA-binding transcription factor activity"/>
    <property type="evidence" value="ECO:0007669"/>
    <property type="project" value="TreeGrafter"/>
</dbReference>
<evidence type="ECO:0000313" key="3">
    <source>
        <dbReference type="Proteomes" id="UP000054695"/>
    </source>
</evidence>
<dbReference type="PANTHER" id="PTHR33221">
    <property type="entry name" value="WINGED HELIX-TURN-HELIX TRANSCRIPTIONAL REGULATOR, RRF2 FAMILY"/>
    <property type="match status" value="1"/>
</dbReference>
<evidence type="ECO:0000256" key="1">
    <source>
        <dbReference type="ARBA" id="ARBA00023125"/>
    </source>
</evidence>
<dbReference type="NCBIfam" id="TIGR00738">
    <property type="entry name" value="rrf2_super"/>
    <property type="match status" value="1"/>
</dbReference>
<organism evidence="2 3">
    <name type="scientific">Legionella bozemanae</name>
    <name type="common">Fluoribacter bozemanae</name>
    <dbReference type="NCBI Taxonomy" id="447"/>
    <lineage>
        <taxon>Bacteria</taxon>
        <taxon>Pseudomonadati</taxon>
        <taxon>Pseudomonadota</taxon>
        <taxon>Gammaproteobacteria</taxon>
        <taxon>Legionellales</taxon>
        <taxon>Legionellaceae</taxon>
        <taxon>Legionella</taxon>
    </lineage>
</organism>
<dbReference type="GO" id="GO:0005829">
    <property type="term" value="C:cytosol"/>
    <property type="evidence" value="ECO:0007669"/>
    <property type="project" value="TreeGrafter"/>
</dbReference>
<dbReference type="InterPro" id="IPR036390">
    <property type="entry name" value="WH_DNA-bd_sf"/>
</dbReference>
<protein>
    <submittedName>
        <fullName evidence="2">Transcriptional regulator</fullName>
    </submittedName>
</protein>
<dbReference type="Pfam" id="PF02082">
    <property type="entry name" value="Rrf2"/>
    <property type="match status" value="1"/>
</dbReference>
<dbReference type="InterPro" id="IPR000944">
    <property type="entry name" value="Tscrpt_reg_Rrf2"/>
</dbReference>
<dbReference type="SUPFAM" id="SSF46785">
    <property type="entry name" value="Winged helix' DNA-binding domain"/>
    <property type="match status" value="1"/>
</dbReference>
<accession>A0A0W0RIJ5</accession>
<keyword evidence="3" id="KW-1185">Reference proteome</keyword>
<proteinExistence type="predicted"/>
<dbReference type="OrthoDB" id="9795923at2"/>
<dbReference type="PROSITE" id="PS51197">
    <property type="entry name" value="HTH_RRF2_2"/>
    <property type="match status" value="1"/>
</dbReference>
<dbReference type="InterPro" id="IPR036388">
    <property type="entry name" value="WH-like_DNA-bd_sf"/>
</dbReference>
<dbReference type="GO" id="GO:0003677">
    <property type="term" value="F:DNA binding"/>
    <property type="evidence" value="ECO:0007669"/>
    <property type="project" value="UniProtKB-KW"/>
</dbReference>
<name>A0A0W0RIJ5_LEGBO</name>
<reference evidence="2 3" key="1">
    <citation type="submission" date="2015-11" db="EMBL/GenBank/DDBJ databases">
        <title>Genomic analysis of 38 Legionella species identifies large and diverse effector repertoires.</title>
        <authorList>
            <person name="Burstein D."/>
            <person name="Amaro F."/>
            <person name="Zusman T."/>
            <person name="Lifshitz Z."/>
            <person name="Cohen O."/>
            <person name="Gilbert J.A."/>
            <person name="Pupko T."/>
            <person name="Shuman H.A."/>
            <person name="Segal G."/>
        </authorList>
    </citation>
    <scope>NUCLEOTIDE SEQUENCE [LARGE SCALE GENOMIC DNA]</scope>
    <source>
        <strain evidence="2 3">WIGA</strain>
    </source>
</reference>
<dbReference type="EMBL" id="LNXU01000032">
    <property type="protein sequence ID" value="KTC70877.1"/>
    <property type="molecule type" value="Genomic_DNA"/>
</dbReference>
<dbReference type="PANTHER" id="PTHR33221:SF4">
    <property type="entry name" value="HTH-TYPE TRANSCRIPTIONAL REPRESSOR NSRR"/>
    <property type="match status" value="1"/>
</dbReference>
<dbReference type="RefSeq" id="WP_058460067.1">
    <property type="nucleotide sequence ID" value="NZ_CAAAIY010000005.1"/>
</dbReference>
<dbReference type="Proteomes" id="UP000054695">
    <property type="component" value="Unassembled WGS sequence"/>
</dbReference>
<sequence length="158" mass="17594">MQLTQFTDYSLRALIYIAIKQNTCTINDIATAYAISHNHLIKIIHNLSKLGIVKTIRGKNGGIVMAENPAEINLKALVLKLEPHFDLVPCFKKEANCCIAPTCKLRKILIDAQSAFFAILEQFSLADIIQNKVELSPLLNLTPKGEKHDAQNKNQANL</sequence>
<dbReference type="Gene3D" id="1.10.10.10">
    <property type="entry name" value="Winged helix-like DNA-binding domain superfamily/Winged helix DNA-binding domain"/>
    <property type="match status" value="1"/>
</dbReference>
<evidence type="ECO:0000313" key="2">
    <source>
        <dbReference type="EMBL" id="KTC70877.1"/>
    </source>
</evidence>